<comment type="similarity">
    <text evidence="1">Belongs to the helicase family. RecG subfamily.</text>
</comment>
<evidence type="ECO:0000256" key="7">
    <source>
        <dbReference type="ARBA" id="ARBA00022840"/>
    </source>
</evidence>
<evidence type="ECO:0000256" key="3">
    <source>
        <dbReference type="ARBA" id="ARBA00022741"/>
    </source>
</evidence>
<dbReference type="PANTHER" id="PTHR47964:SF1">
    <property type="entry name" value="ATP-DEPENDENT DNA HELICASE HOMOLOG RECG, CHLOROPLASTIC"/>
    <property type="match status" value="1"/>
</dbReference>
<keyword evidence="3" id="KW-0547">Nucleotide-binding</keyword>
<keyword evidence="8" id="KW-0238">DNA-binding</keyword>
<dbReference type="Pfam" id="PF19833">
    <property type="entry name" value="RecG_dom3_C"/>
    <property type="match status" value="1"/>
</dbReference>
<dbReference type="NCBIfam" id="NF008163">
    <property type="entry name" value="PRK10917.1-1"/>
    <property type="match status" value="1"/>
</dbReference>
<dbReference type="GO" id="GO:0006281">
    <property type="term" value="P:DNA repair"/>
    <property type="evidence" value="ECO:0007669"/>
    <property type="project" value="UniProtKB-KW"/>
</dbReference>
<dbReference type="NCBIfam" id="NF008166">
    <property type="entry name" value="PRK10917.1-4"/>
    <property type="match status" value="1"/>
</dbReference>
<dbReference type="InterPro" id="IPR045562">
    <property type="entry name" value="RecG_dom3_C"/>
</dbReference>
<dbReference type="FunFam" id="3.40.50.300:FF:000391">
    <property type="entry name" value="ATP-dependent DNA helicase RecG"/>
    <property type="match status" value="1"/>
</dbReference>
<dbReference type="SMART" id="SM00490">
    <property type="entry name" value="HELICc"/>
    <property type="match status" value="1"/>
</dbReference>
<dbReference type="Pfam" id="PF17191">
    <property type="entry name" value="RecG_wedge"/>
    <property type="match status" value="1"/>
</dbReference>
<feature type="domain" description="Helicase C-terminal" evidence="18">
    <location>
        <begin position="487"/>
        <end position="633"/>
    </location>
</feature>
<evidence type="ECO:0000256" key="9">
    <source>
        <dbReference type="ARBA" id="ARBA00023172"/>
    </source>
</evidence>
<gene>
    <name evidence="19" type="ORF">MNBD_GAMMA20-157</name>
</gene>
<comment type="catalytic activity">
    <reaction evidence="14">
        <text>ATP + H2O = ADP + phosphate + H(+)</text>
        <dbReference type="Rhea" id="RHEA:13065"/>
        <dbReference type="ChEBI" id="CHEBI:15377"/>
        <dbReference type="ChEBI" id="CHEBI:15378"/>
        <dbReference type="ChEBI" id="CHEBI:30616"/>
        <dbReference type="ChEBI" id="CHEBI:43474"/>
        <dbReference type="ChEBI" id="CHEBI:456216"/>
        <dbReference type="EC" id="5.6.2.4"/>
    </reaction>
</comment>
<evidence type="ECO:0000256" key="10">
    <source>
        <dbReference type="ARBA" id="ARBA00023204"/>
    </source>
</evidence>
<dbReference type="Pfam" id="PF00270">
    <property type="entry name" value="DEAD"/>
    <property type="match status" value="1"/>
</dbReference>
<evidence type="ECO:0000256" key="15">
    <source>
        <dbReference type="ARBA" id="ARBA00049803"/>
    </source>
</evidence>
<keyword evidence="7" id="KW-0067">ATP-binding</keyword>
<dbReference type="InterPro" id="IPR012340">
    <property type="entry name" value="NA-bd_OB-fold"/>
</dbReference>
<dbReference type="PROSITE" id="PS51194">
    <property type="entry name" value="HELICASE_CTER"/>
    <property type="match status" value="1"/>
</dbReference>
<dbReference type="AlphaFoldDB" id="A0A3B1BHF2"/>
<reference evidence="19" key="1">
    <citation type="submission" date="2018-06" db="EMBL/GenBank/DDBJ databases">
        <authorList>
            <person name="Zhirakovskaya E."/>
        </authorList>
    </citation>
    <scope>NUCLEOTIDE SEQUENCE</scope>
</reference>
<dbReference type="PROSITE" id="PS51192">
    <property type="entry name" value="HELICASE_ATP_BIND_1"/>
    <property type="match status" value="1"/>
</dbReference>
<keyword evidence="10" id="KW-0234">DNA repair</keyword>
<dbReference type="GO" id="GO:0006310">
    <property type="term" value="P:DNA recombination"/>
    <property type="evidence" value="ECO:0007669"/>
    <property type="project" value="UniProtKB-KW"/>
</dbReference>
<dbReference type="CDD" id="cd04488">
    <property type="entry name" value="RecG_wedge_OBF"/>
    <property type="match status" value="1"/>
</dbReference>
<keyword evidence="11" id="KW-0413">Isomerase</keyword>
<evidence type="ECO:0000256" key="14">
    <source>
        <dbReference type="ARBA" id="ARBA00048988"/>
    </source>
</evidence>
<dbReference type="InterPro" id="IPR033454">
    <property type="entry name" value="RecG_wedge"/>
</dbReference>
<keyword evidence="6 19" id="KW-0347">Helicase</keyword>
<dbReference type="InterPro" id="IPR014001">
    <property type="entry name" value="Helicase_ATP-bd"/>
</dbReference>
<dbReference type="PANTHER" id="PTHR47964">
    <property type="entry name" value="ATP-DEPENDENT DNA HELICASE HOMOLOG RECG, CHLOROPLASTIC"/>
    <property type="match status" value="1"/>
</dbReference>
<dbReference type="NCBIfam" id="TIGR00643">
    <property type="entry name" value="recG"/>
    <property type="match status" value="1"/>
</dbReference>
<keyword evidence="5 19" id="KW-0378">Hydrolase</keyword>
<protein>
    <recommendedName>
        <fullName evidence="2">ATP-dependent DNA helicase RecG</fullName>
        <ecNumber evidence="13">5.6.2.4</ecNumber>
    </recommendedName>
    <alternativeName>
        <fullName evidence="15">DNA branch migration protein RecG</fullName>
    </alternativeName>
    <alternativeName>
        <fullName evidence="16">Probable DNA 3'-5' helicase RecG</fullName>
    </alternativeName>
</protein>
<dbReference type="Gene3D" id="2.40.50.140">
    <property type="entry name" value="Nucleic acid-binding proteins"/>
    <property type="match status" value="1"/>
</dbReference>
<proteinExistence type="inferred from homology"/>
<dbReference type="GO" id="GO:0003677">
    <property type="term" value="F:DNA binding"/>
    <property type="evidence" value="ECO:0007669"/>
    <property type="project" value="UniProtKB-KW"/>
</dbReference>
<evidence type="ECO:0000256" key="1">
    <source>
        <dbReference type="ARBA" id="ARBA00007504"/>
    </source>
</evidence>
<sequence length="698" mass="77167">MTPTPATLDNAPLAQLKGVGPSMVQRLARLGLHTLPDLLFHLPLRYQDRTRIMPIGSLRPGNEITIRGEVQLTDIKSGRRRMLLSRIADGSGAITLRFFYFSAAQRASLARGCWVQCFGEVRAGPSGLEMVHPEYHLIDPAADGPQEETLTPVYPTTEGLRQQTLRKLIDQLLDDPALLAGCLPELLPAELPVQRQMPTLHEAILYVHRPPADASLRELEEGVHPAQQRLAFEELLAHQLSLRQLRERQDRHAAPSLRATHTLQRPFLDNLSFQLTGAQQRVLDEISHDLARPQPMQRLVQGDVGCGKTVIAALAALQALEAGFQVAIMAPTELLAEQHRHNFSQWLEPLGMIPYWLSGKRKGKAREQTLAAIGDGSARLTVGTQALFQEGVEFHNLGLVIIDEQHRFGVHQRLALREKGARDGRYPHQLIMTATPIPRTLAQTAYADLDVSVIDELPPGRSPVDTVVIADDRRDAVVTRVHAACREGRQAYWVCTLIEESETLQCETAQDTAEILHAALPDLRVGLVHGRLKAAEKKAMMAHFKAGDIDLLVATTVIEVGVDVPNASLMIIENAERLGLSQLHQLRGRVGRGSAKSSCVLLYKPPLSKTARQRLATLRETNDGFEVARKDLELRGPGELLGTRQTGLLELRIADLQRDQALIPAISQCAGHLLREHPGQVAPLIRRWLGDGLRYGNV</sequence>
<evidence type="ECO:0000256" key="16">
    <source>
        <dbReference type="ARBA" id="ARBA00049819"/>
    </source>
</evidence>
<dbReference type="Gene3D" id="3.40.50.300">
    <property type="entry name" value="P-loop containing nucleotide triphosphate hydrolases"/>
    <property type="match status" value="2"/>
</dbReference>
<dbReference type="EMBL" id="UOFU01000378">
    <property type="protein sequence ID" value="VAX04377.1"/>
    <property type="molecule type" value="Genomic_DNA"/>
</dbReference>
<evidence type="ECO:0000256" key="8">
    <source>
        <dbReference type="ARBA" id="ARBA00023125"/>
    </source>
</evidence>
<evidence type="ECO:0000256" key="5">
    <source>
        <dbReference type="ARBA" id="ARBA00022801"/>
    </source>
</evidence>
<organism evidence="19">
    <name type="scientific">hydrothermal vent metagenome</name>
    <dbReference type="NCBI Taxonomy" id="652676"/>
    <lineage>
        <taxon>unclassified sequences</taxon>
        <taxon>metagenomes</taxon>
        <taxon>ecological metagenomes</taxon>
    </lineage>
</organism>
<dbReference type="NCBIfam" id="NF008168">
    <property type="entry name" value="PRK10917.2-2"/>
    <property type="match status" value="1"/>
</dbReference>
<dbReference type="GO" id="GO:0016887">
    <property type="term" value="F:ATP hydrolysis activity"/>
    <property type="evidence" value="ECO:0007669"/>
    <property type="project" value="RHEA"/>
</dbReference>
<evidence type="ECO:0000256" key="12">
    <source>
        <dbReference type="ARBA" id="ARBA00034617"/>
    </source>
</evidence>
<dbReference type="InterPro" id="IPR011545">
    <property type="entry name" value="DEAD/DEAH_box_helicase_dom"/>
</dbReference>
<dbReference type="Pfam" id="PF00271">
    <property type="entry name" value="Helicase_C"/>
    <property type="match status" value="1"/>
</dbReference>
<evidence type="ECO:0000259" key="17">
    <source>
        <dbReference type="PROSITE" id="PS51192"/>
    </source>
</evidence>
<dbReference type="InterPro" id="IPR047112">
    <property type="entry name" value="RecG/Mfd"/>
</dbReference>
<dbReference type="NCBIfam" id="NF008165">
    <property type="entry name" value="PRK10917.1-3"/>
    <property type="match status" value="1"/>
</dbReference>
<evidence type="ECO:0000256" key="4">
    <source>
        <dbReference type="ARBA" id="ARBA00022763"/>
    </source>
</evidence>
<evidence type="ECO:0000256" key="11">
    <source>
        <dbReference type="ARBA" id="ARBA00023235"/>
    </source>
</evidence>
<dbReference type="InterPro" id="IPR027417">
    <property type="entry name" value="P-loop_NTPase"/>
</dbReference>
<dbReference type="GO" id="GO:0043138">
    <property type="term" value="F:3'-5' DNA helicase activity"/>
    <property type="evidence" value="ECO:0007669"/>
    <property type="project" value="UniProtKB-EC"/>
</dbReference>
<evidence type="ECO:0000256" key="6">
    <source>
        <dbReference type="ARBA" id="ARBA00022806"/>
    </source>
</evidence>
<evidence type="ECO:0000313" key="19">
    <source>
        <dbReference type="EMBL" id="VAX04377.1"/>
    </source>
</evidence>
<name>A0A3B1BHF2_9ZZZZ</name>
<dbReference type="SUPFAM" id="SSF52540">
    <property type="entry name" value="P-loop containing nucleoside triphosphate hydrolases"/>
    <property type="match status" value="2"/>
</dbReference>
<evidence type="ECO:0000256" key="2">
    <source>
        <dbReference type="ARBA" id="ARBA00017846"/>
    </source>
</evidence>
<dbReference type="CDD" id="cd17992">
    <property type="entry name" value="DEXHc_RecG"/>
    <property type="match status" value="1"/>
</dbReference>
<dbReference type="SMART" id="SM00487">
    <property type="entry name" value="DEXDc"/>
    <property type="match status" value="1"/>
</dbReference>
<dbReference type="InterPro" id="IPR004609">
    <property type="entry name" value="ATP-dep_DNA_helicase_RecG"/>
</dbReference>
<evidence type="ECO:0000256" key="13">
    <source>
        <dbReference type="ARBA" id="ARBA00034808"/>
    </source>
</evidence>
<keyword evidence="4" id="KW-0227">DNA damage</keyword>
<accession>A0A3B1BHF2</accession>
<comment type="catalytic activity">
    <reaction evidence="12">
        <text>Couples ATP hydrolysis with the unwinding of duplex DNA by translocating in the 3'-5' direction.</text>
        <dbReference type="EC" id="5.6.2.4"/>
    </reaction>
</comment>
<dbReference type="GO" id="GO:0005524">
    <property type="term" value="F:ATP binding"/>
    <property type="evidence" value="ECO:0007669"/>
    <property type="project" value="UniProtKB-KW"/>
</dbReference>
<evidence type="ECO:0000259" key="18">
    <source>
        <dbReference type="PROSITE" id="PS51194"/>
    </source>
</evidence>
<dbReference type="EC" id="5.6.2.4" evidence="13"/>
<feature type="domain" description="Helicase ATP-binding" evidence="17">
    <location>
        <begin position="289"/>
        <end position="454"/>
    </location>
</feature>
<dbReference type="InterPro" id="IPR001650">
    <property type="entry name" value="Helicase_C-like"/>
</dbReference>
<keyword evidence="9" id="KW-0233">DNA recombination</keyword>
<dbReference type="SUPFAM" id="SSF50249">
    <property type="entry name" value="Nucleic acid-binding proteins"/>
    <property type="match status" value="1"/>
</dbReference>